<evidence type="ECO:0000256" key="1">
    <source>
        <dbReference type="SAM" id="MobiDB-lite"/>
    </source>
</evidence>
<sequence>MPLFRRTVEGMDEPSTPDEPPDRPGHQPTFPHRKKPDGAPDQYPHEEPTQYPGKRPPEFPPGVTPPSPPR</sequence>
<feature type="region of interest" description="Disordered" evidence="1">
    <location>
        <begin position="1"/>
        <end position="70"/>
    </location>
</feature>
<evidence type="ECO:0000313" key="3">
    <source>
        <dbReference type="Proteomes" id="UP000215199"/>
    </source>
</evidence>
<proteinExistence type="predicted"/>
<protein>
    <submittedName>
        <fullName evidence="2">Uncharacterized protein</fullName>
    </submittedName>
</protein>
<dbReference type="Proteomes" id="UP000215199">
    <property type="component" value="Unassembled WGS sequence"/>
</dbReference>
<keyword evidence="3" id="KW-1185">Reference proteome</keyword>
<comment type="caution">
    <text evidence="2">The sequence shown here is derived from an EMBL/GenBank/DDBJ whole genome shotgun (WGS) entry which is preliminary data.</text>
</comment>
<feature type="compositionally biased region" description="Pro residues" evidence="1">
    <location>
        <begin position="58"/>
        <end position="70"/>
    </location>
</feature>
<dbReference type="AlphaFoldDB" id="A0A229TGZ0"/>
<accession>A0A229TGZ0</accession>
<name>A0A229TGZ0_9PSEU</name>
<organism evidence="2 3">
    <name type="scientific">Amycolatopsis vastitatis</name>
    <dbReference type="NCBI Taxonomy" id="1905142"/>
    <lineage>
        <taxon>Bacteria</taxon>
        <taxon>Bacillati</taxon>
        <taxon>Actinomycetota</taxon>
        <taxon>Actinomycetes</taxon>
        <taxon>Pseudonocardiales</taxon>
        <taxon>Pseudonocardiaceae</taxon>
        <taxon>Amycolatopsis</taxon>
    </lineage>
</organism>
<gene>
    <name evidence="2" type="ORF">CF165_03630</name>
</gene>
<reference evidence="3" key="1">
    <citation type="submission" date="2017-07" db="EMBL/GenBank/DDBJ databases">
        <title>Comparative genome mining reveals phylogenetic distribution patterns of secondary metabolites in Amycolatopsis.</title>
        <authorList>
            <person name="Adamek M."/>
            <person name="Alanjary M."/>
            <person name="Sales-Ortells H."/>
            <person name="Goodfellow M."/>
            <person name="Bull A.T."/>
            <person name="Kalinowski J."/>
            <person name="Ziemert N."/>
        </authorList>
    </citation>
    <scope>NUCLEOTIDE SEQUENCE [LARGE SCALE GENOMIC DNA]</scope>
    <source>
        <strain evidence="3">H5</strain>
    </source>
</reference>
<evidence type="ECO:0000313" key="2">
    <source>
        <dbReference type="EMBL" id="OXM70201.1"/>
    </source>
</evidence>
<dbReference type="EMBL" id="NMUL01000005">
    <property type="protein sequence ID" value="OXM70201.1"/>
    <property type="molecule type" value="Genomic_DNA"/>
</dbReference>